<dbReference type="EMBL" id="JAYWIO010000004">
    <property type="protein sequence ID" value="KAK7269259.1"/>
    <property type="molecule type" value="Genomic_DNA"/>
</dbReference>
<keyword evidence="1" id="KW-0812">Transmembrane</keyword>
<sequence>MNQDKSYKLAKLIFYQLNQLILITSTSIIFIYLFSKAKQHTPLKPKRQKPVLSFSALLTELSTDSCSRYSPSSRCSSVR</sequence>
<reference evidence="2 3" key="1">
    <citation type="submission" date="2024-01" db="EMBL/GenBank/DDBJ databases">
        <title>The genomes of 5 underutilized Papilionoideae crops provide insights into root nodulation and disease resistanc.</title>
        <authorList>
            <person name="Yuan L."/>
        </authorList>
    </citation>
    <scope>NUCLEOTIDE SEQUENCE [LARGE SCALE GENOMIC DNA]</scope>
    <source>
        <strain evidence="2">ZHUSHIDOU_FW_LH</strain>
        <tissue evidence="2">Leaf</tissue>
    </source>
</reference>
<accession>A0AAN9I8Z1</accession>
<feature type="transmembrane region" description="Helical" evidence="1">
    <location>
        <begin position="12"/>
        <end position="34"/>
    </location>
</feature>
<keyword evidence="3" id="KW-1185">Reference proteome</keyword>
<organism evidence="2 3">
    <name type="scientific">Crotalaria pallida</name>
    <name type="common">Smooth rattlebox</name>
    <name type="synonym">Crotalaria striata</name>
    <dbReference type="NCBI Taxonomy" id="3830"/>
    <lineage>
        <taxon>Eukaryota</taxon>
        <taxon>Viridiplantae</taxon>
        <taxon>Streptophyta</taxon>
        <taxon>Embryophyta</taxon>
        <taxon>Tracheophyta</taxon>
        <taxon>Spermatophyta</taxon>
        <taxon>Magnoliopsida</taxon>
        <taxon>eudicotyledons</taxon>
        <taxon>Gunneridae</taxon>
        <taxon>Pentapetalae</taxon>
        <taxon>rosids</taxon>
        <taxon>fabids</taxon>
        <taxon>Fabales</taxon>
        <taxon>Fabaceae</taxon>
        <taxon>Papilionoideae</taxon>
        <taxon>50 kb inversion clade</taxon>
        <taxon>genistoids sensu lato</taxon>
        <taxon>core genistoids</taxon>
        <taxon>Crotalarieae</taxon>
        <taxon>Crotalaria</taxon>
    </lineage>
</organism>
<keyword evidence="1" id="KW-0472">Membrane</keyword>
<comment type="caution">
    <text evidence="2">The sequence shown here is derived from an EMBL/GenBank/DDBJ whole genome shotgun (WGS) entry which is preliminary data.</text>
</comment>
<keyword evidence="1" id="KW-1133">Transmembrane helix</keyword>
<dbReference type="Proteomes" id="UP001372338">
    <property type="component" value="Unassembled WGS sequence"/>
</dbReference>
<name>A0AAN9I8Z1_CROPI</name>
<evidence type="ECO:0000313" key="2">
    <source>
        <dbReference type="EMBL" id="KAK7269259.1"/>
    </source>
</evidence>
<evidence type="ECO:0000256" key="1">
    <source>
        <dbReference type="SAM" id="Phobius"/>
    </source>
</evidence>
<dbReference type="AlphaFoldDB" id="A0AAN9I8Z1"/>
<gene>
    <name evidence="2" type="ORF">RIF29_21980</name>
</gene>
<evidence type="ECO:0000313" key="3">
    <source>
        <dbReference type="Proteomes" id="UP001372338"/>
    </source>
</evidence>
<proteinExistence type="predicted"/>
<protein>
    <submittedName>
        <fullName evidence="2">Uncharacterized protein</fullName>
    </submittedName>
</protein>